<gene>
    <name evidence="2" type="ORF">K466DRAFT_567301</name>
</gene>
<dbReference type="Proteomes" id="UP000308197">
    <property type="component" value="Unassembled WGS sequence"/>
</dbReference>
<sequence>MYGKTSMSRIARVNADISLLEPVQHPATEKQSQEGAHQKRTLSDVFSTEEISLELPNQHRARTEPETGAPKLSTACSRLHMHYGPHIGLSCHRPQRSGARHSRILRTPAVEQSDSPVLYDSDPDVPIDDPNVLREKQKAVNATEKRSVRPLGYETDTNYWGDVDDVVYMFVLTLARKQSRSELDLWGGKVYKLAVDTADSSFWFYELEFKKLEQVQQRKGLRGFKKVMWPAVGPHKERKVLPAGDCSAVKEEAWHFYGDNGVVHVRRWEDCANDITASQVPDGNFGMGVPG</sequence>
<protein>
    <submittedName>
        <fullName evidence="2">Uncharacterized protein</fullName>
    </submittedName>
</protein>
<dbReference type="EMBL" id="ML211325">
    <property type="protein sequence ID" value="TFK84317.1"/>
    <property type="molecule type" value="Genomic_DNA"/>
</dbReference>
<evidence type="ECO:0000313" key="3">
    <source>
        <dbReference type="Proteomes" id="UP000308197"/>
    </source>
</evidence>
<proteinExistence type="predicted"/>
<feature type="region of interest" description="Disordered" evidence="1">
    <location>
        <begin position="110"/>
        <end position="130"/>
    </location>
</feature>
<keyword evidence="3" id="KW-1185">Reference proteome</keyword>
<name>A0A5C3P613_9APHY</name>
<reference evidence="2 3" key="1">
    <citation type="journal article" date="2019" name="Nat. Ecol. Evol.">
        <title>Megaphylogeny resolves global patterns of mushroom evolution.</title>
        <authorList>
            <person name="Varga T."/>
            <person name="Krizsan K."/>
            <person name="Foldi C."/>
            <person name="Dima B."/>
            <person name="Sanchez-Garcia M."/>
            <person name="Sanchez-Ramirez S."/>
            <person name="Szollosi G.J."/>
            <person name="Szarkandi J.G."/>
            <person name="Papp V."/>
            <person name="Albert L."/>
            <person name="Andreopoulos W."/>
            <person name="Angelini C."/>
            <person name="Antonin V."/>
            <person name="Barry K.W."/>
            <person name="Bougher N.L."/>
            <person name="Buchanan P."/>
            <person name="Buyck B."/>
            <person name="Bense V."/>
            <person name="Catcheside P."/>
            <person name="Chovatia M."/>
            <person name="Cooper J."/>
            <person name="Damon W."/>
            <person name="Desjardin D."/>
            <person name="Finy P."/>
            <person name="Geml J."/>
            <person name="Haridas S."/>
            <person name="Hughes K."/>
            <person name="Justo A."/>
            <person name="Karasinski D."/>
            <person name="Kautmanova I."/>
            <person name="Kiss B."/>
            <person name="Kocsube S."/>
            <person name="Kotiranta H."/>
            <person name="LaButti K.M."/>
            <person name="Lechner B.E."/>
            <person name="Liimatainen K."/>
            <person name="Lipzen A."/>
            <person name="Lukacs Z."/>
            <person name="Mihaltcheva S."/>
            <person name="Morgado L.N."/>
            <person name="Niskanen T."/>
            <person name="Noordeloos M.E."/>
            <person name="Ohm R.A."/>
            <person name="Ortiz-Santana B."/>
            <person name="Ovrebo C."/>
            <person name="Racz N."/>
            <person name="Riley R."/>
            <person name="Savchenko A."/>
            <person name="Shiryaev A."/>
            <person name="Soop K."/>
            <person name="Spirin V."/>
            <person name="Szebenyi C."/>
            <person name="Tomsovsky M."/>
            <person name="Tulloss R.E."/>
            <person name="Uehling J."/>
            <person name="Grigoriev I.V."/>
            <person name="Vagvolgyi C."/>
            <person name="Papp T."/>
            <person name="Martin F.M."/>
            <person name="Miettinen O."/>
            <person name="Hibbett D.S."/>
            <person name="Nagy L.G."/>
        </authorList>
    </citation>
    <scope>NUCLEOTIDE SEQUENCE [LARGE SCALE GENOMIC DNA]</scope>
    <source>
        <strain evidence="2 3">HHB13444</strain>
    </source>
</reference>
<organism evidence="2 3">
    <name type="scientific">Polyporus arcularius HHB13444</name>
    <dbReference type="NCBI Taxonomy" id="1314778"/>
    <lineage>
        <taxon>Eukaryota</taxon>
        <taxon>Fungi</taxon>
        <taxon>Dikarya</taxon>
        <taxon>Basidiomycota</taxon>
        <taxon>Agaricomycotina</taxon>
        <taxon>Agaricomycetes</taxon>
        <taxon>Polyporales</taxon>
        <taxon>Polyporaceae</taxon>
        <taxon>Polyporus</taxon>
    </lineage>
</organism>
<evidence type="ECO:0000256" key="1">
    <source>
        <dbReference type="SAM" id="MobiDB-lite"/>
    </source>
</evidence>
<feature type="non-terminal residue" evidence="2">
    <location>
        <position position="291"/>
    </location>
</feature>
<accession>A0A5C3P613</accession>
<evidence type="ECO:0000313" key="2">
    <source>
        <dbReference type="EMBL" id="TFK84317.1"/>
    </source>
</evidence>
<dbReference type="AlphaFoldDB" id="A0A5C3P613"/>
<dbReference type="InParanoid" id="A0A5C3P613"/>